<dbReference type="KEGG" id="rgu:A4W93_06225"/>
<comment type="similarity">
    <text evidence="9">Belongs to the FtsQ/DivIB family. FtsQ subfamily.</text>
</comment>
<dbReference type="InterPro" id="IPR026579">
    <property type="entry name" value="FtsQ"/>
</dbReference>
<keyword evidence="8 9" id="KW-0131">Cell cycle</keyword>
<dbReference type="GO" id="GO:0005886">
    <property type="term" value="C:plasma membrane"/>
    <property type="evidence" value="ECO:0007669"/>
    <property type="project" value="UniProtKB-SubCell"/>
</dbReference>
<dbReference type="InterPro" id="IPR034746">
    <property type="entry name" value="POTRA"/>
</dbReference>
<dbReference type="InterPro" id="IPR005548">
    <property type="entry name" value="Cell_div_FtsQ/DivIB_C"/>
</dbReference>
<dbReference type="Gene3D" id="3.40.50.11690">
    <property type="entry name" value="Cell division protein FtsQ/DivIB"/>
    <property type="match status" value="1"/>
</dbReference>
<keyword evidence="6 9" id="KW-1133">Transmembrane helix</keyword>
<dbReference type="PANTHER" id="PTHR35851">
    <property type="entry name" value="CELL DIVISION PROTEIN FTSQ"/>
    <property type="match status" value="1"/>
</dbReference>
<comment type="subunit">
    <text evidence="9">Part of a complex composed of FtsB, FtsL and FtsQ.</text>
</comment>
<proteinExistence type="inferred from homology"/>
<evidence type="ECO:0000256" key="7">
    <source>
        <dbReference type="ARBA" id="ARBA00023136"/>
    </source>
</evidence>
<feature type="transmembrane region" description="Helical" evidence="9">
    <location>
        <begin position="28"/>
        <end position="50"/>
    </location>
</feature>
<evidence type="ECO:0000313" key="11">
    <source>
        <dbReference type="Proteomes" id="UP000193427"/>
    </source>
</evidence>
<organism evidence="10 11">
    <name type="scientific">Piscinibacter gummiphilus</name>
    <dbReference type="NCBI Taxonomy" id="946333"/>
    <lineage>
        <taxon>Bacteria</taxon>
        <taxon>Pseudomonadati</taxon>
        <taxon>Pseudomonadota</taxon>
        <taxon>Betaproteobacteria</taxon>
        <taxon>Burkholderiales</taxon>
        <taxon>Sphaerotilaceae</taxon>
        <taxon>Piscinibacter</taxon>
    </lineage>
</organism>
<sequence>MNRRANFANSDARADVRERPLDVRLMNITASVLFSLAALIVLVGLVVWLVRQPMFDVRRIRVEGDVTRNSVSTIRANALPRITGNYFTLDLGQGQRAFEAVPWVRHAVVSRVWPNRLNVLLEEHRAAALWSMEEGSDQLVNTFGEVFQANVGDVEDDSLPTLQGPEGSAPLVLSAYRRLSPVFERMDMNMEALTLSGRGSWHAVFDNGAEVELGRGTEDELVARSERFTGTVAQVIARYQRPLLFADLRHNEGYALRLKGITTTQAAAAGVAAARN</sequence>
<dbReference type="Pfam" id="PF08478">
    <property type="entry name" value="POTRA_1"/>
    <property type="match status" value="1"/>
</dbReference>
<evidence type="ECO:0000256" key="9">
    <source>
        <dbReference type="HAMAP-Rule" id="MF_00911"/>
    </source>
</evidence>
<dbReference type="PANTHER" id="PTHR35851:SF1">
    <property type="entry name" value="CELL DIVISION PROTEIN FTSQ"/>
    <property type="match status" value="1"/>
</dbReference>
<dbReference type="OrthoDB" id="9790370at2"/>
<keyword evidence="11" id="KW-1185">Reference proteome</keyword>
<dbReference type="HAMAP" id="MF_00911">
    <property type="entry name" value="FtsQ_subfam"/>
    <property type="match status" value="1"/>
</dbReference>
<evidence type="ECO:0000256" key="2">
    <source>
        <dbReference type="ARBA" id="ARBA00022475"/>
    </source>
</evidence>
<reference evidence="10 11" key="1">
    <citation type="submission" date="2016-04" db="EMBL/GenBank/DDBJ databases">
        <title>Complete genome sequence of natural rubber-degrading, novel Gram-negative bacterium, Rhizobacter gummiphilus strain NS21.</title>
        <authorList>
            <person name="Tabata M."/>
            <person name="Kasai D."/>
            <person name="Fukuda M."/>
        </authorList>
    </citation>
    <scope>NUCLEOTIDE SEQUENCE [LARGE SCALE GENOMIC DNA]</scope>
    <source>
        <strain evidence="10 11">NS21</strain>
    </source>
</reference>
<dbReference type="InterPro" id="IPR013685">
    <property type="entry name" value="POTRA_FtsQ_type"/>
</dbReference>
<gene>
    <name evidence="9" type="primary">ftsQ</name>
    <name evidence="10" type="ORF">A4W93_06225</name>
</gene>
<evidence type="ECO:0000256" key="1">
    <source>
        <dbReference type="ARBA" id="ARBA00004370"/>
    </source>
</evidence>
<evidence type="ECO:0000256" key="8">
    <source>
        <dbReference type="ARBA" id="ARBA00023306"/>
    </source>
</evidence>
<evidence type="ECO:0000256" key="5">
    <source>
        <dbReference type="ARBA" id="ARBA00022692"/>
    </source>
</evidence>
<dbReference type="Gene3D" id="3.10.20.310">
    <property type="entry name" value="membrane protein fhac"/>
    <property type="match status" value="1"/>
</dbReference>
<dbReference type="GO" id="GO:0043093">
    <property type="term" value="P:FtsZ-dependent cytokinesis"/>
    <property type="evidence" value="ECO:0007669"/>
    <property type="project" value="UniProtKB-UniRule"/>
</dbReference>
<accession>A0A1W6L5D8</accession>
<keyword evidence="7 9" id="KW-0472">Membrane</keyword>
<comment type="function">
    <text evidence="9">Essential cell division protein. May link together the upstream cell division proteins, which are predominantly cytoplasmic, with the downstream cell division proteins, which are predominantly periplasmic. May control correct divisome assembly.</text>
</comment>
<evidence type="ECO:0000256" key="6">
    <source>
        <dbReference type="ARBA" id="ARBA00022989"/>
    </source>
</evidence>
<keyword evidence="3 9" id="KW-0997">Cell inner membrane</keyword>
<dbReference type="PROSITE" id="PS51779">
    <property type="entry name" value="POTRA"/>
    <property type="match status" value="1"/>
</dbReference>
<evidence type="ECO:0000256" key="3">
    <source>
        <dbReference type="ARBA" id="ARBA00022519"/>
    </source>
</evidence>
<dbReference type="EMBL" id="CP015118">
    <property type="protein sequence ID" value="ARN19541.1"/>
    <property type="molecule type" value="Genomic_DNA"/>
</dbReference>
<keyword evidence="4 9" id="KW-0132">Cell division</keyword>
<protein>
    <recommendedName>
        <fullName evidence="9">Cell division protein FtsQ</fullName>
    </recommendedName>
</protein>
<evidence type="ECO:0000256" key="4">
    <source>
        <dbReference type="ARBA" id="ARBA00022618"/>
    </source>
</evidence>
<dbReference type="RefSeq" id="WP_085749802.1">
    <property type="nucleotide sequence ID" value="NZ_BSPR01000002.1"/>
</dbReference>
<name>A0A1W6L5D8_9BURK</name>
<dbReference type="InterPro" id="IPR045335">
    <property type="entry name" value="FtsQ_C_sf"/>
</dbReference>
<dbReference type="AlphaFoldDB" id="A0A1W6L5D8"/>
<keyword evidence="2 9" id="KW-1003">Cell membrane</keyword>
<dbReference type="GO" id="GO:0090529">
    <property type="term" value="P:cell septum assembly"/>
    <property type="evidence" value="ECO:0007669"/>
    <property type="project" value="InterPro"/>
</dbReference>
<evidence type="ECO:0000313" key="10">
    <source>
        <dbReference type="EMBL" id="ARN19541.1"/>
    </source>
</evidence>
<dbReference type="GO" id="GO:0032153">
    <property type="term" value="C:cell division site"/>
    <property type="evidence" value="ECO:0007669"/>
    <property type="project" value="UniProtKB-UniRule"/>
</dbReference>
<dbReference type="Pfam" id="PF03799">
    <property type="entry name" value="FtsQ_DivIB_C"/>
    <property type="match status" value="1"/>
</dbReference>
<dbReference type="STRING" id="946333.A4W93_06225"/>
<comment type="subcellular location">
    <subcellularLocation>
        <location evidence="9">Cell inner membrane</location>
        <topology evidence="9">Single-pass type II membrane protein</topology>
    </subcellularLocation>
    <subcellularLocation>
        <location evidence="1">Membrane</location>
    </subcellularLocation>
    <text evidence="9">Localizes to the division septum.</text>
</comment>
<keyword evidence="5 9" id="KW-0812">Transmembrane</keyword>
<dbReference type="Proteomes" id="UP000193427">
    <property type="component" value="Chromosome"/>
</dbReference>